<evidence type="ECO:0000256" key="1">
    <source>
        <dbReference type="SAM" id="Phobius"/>
    </source>
</evidence>
<reference evidence="3 4" key="1">
    <citation type="submission" date="2025-05" db="UniProtKB">
        <authorList>
            <consortium name="RefSeq"/>
        </authorList>
    </citation>
    <scope>IDENTIFICATION</scope>
    <source>
        <tissue evidence="3 4">Muscle</tissue>
    </source>
</reference>
<name>A0ABM1TNJ2_LIMPO</name>
<accession>A0ABM1TNJ2</accession>
<protein>
    <submittedName>
        <fullName evidence="3 4">Uncharacterized protein LOC106472425 isoform X1</fullName>
    </submittedName>
</protein>
<sequence length="230" mass="27090">MSAIKGTNHKKEKYLQEINQEIQAAYEFCLKSGYSNEEIRKAAKPILEPLRREKFKKRIVSLIKIAFVLTVIYTLLSVDPVYRRLCMYGRLFLFQLLPFWDWTKIYYSSCLVDNPLFSINRITESDCQVCKDVLEIKRFNQTSQDEMTEHFLKNNIPLIVMEATNNWPIMEESFSIANLSEGYLDDSRLNSLGGCVFETNLRFRAPQTFLHNLKTYPEMDQWYVHCSHPS</sequence>
<keyword evidence="2" id="KW-1185">Reference proteome</keyword>
<gene>
    <name evidence="3 4" type="primary">LOC106472425</name>
</gene>
<dbReference type="GeneID" id="106472425"/>
<keyword evidence="1" id="KW-0472">Membrane</keyword>
<dbReference type="RefSeq" id="XP_022257448.1">
    <property type="nucleotide sequence ID" value="XM_022401740.1"/>
</dbReference>
<evidence type="ECO:0000313" key="3">
    <source>
        <dbReference type="RefSeq" id="XP_022257448.1"/>
    </source>
</evidence>
<organism evidence="2 3">
    <name type="scientific">Limulus polyphemus</name>
    <name type="common">Atlantic horseshoe crab</name>
    <dbReference type="NCBI Taxonomy" id="6850"/>
    <lineage>
        <taxon>Eukaryota</taxon>
        <taxon>Metazoa</taxon>
        <taxon>Ecdysozoa</taxon>
        <taxon>Arthropoda</taxon>
        <taxon>Chelicerata</taxon>
        <taxon>Merostomata</taxon>
        <taxon>Xiphosura</taxon>
        <taxon>Limulidae</taxon>
        <taxon>Limulus</taxon>
    </lineage>
</organism>
<evidence type="ECO:0000313" key="4">
    <source>
        <dbReference type="RefSeq" id="XP_022257452.1"/>
    </source>
</evidence>
<dbReference type="RefSeq" id="XP_022257452.1">
    <property type="nucleotide sequence ID" value="XM_022401744.1"/>
</dbReference>
<feature type="transmembrane region" description="Helical" evidence="1">
    <location>
        <begin position="59"/>
        <end position="76"/>
    </location>
</feature>
<evidence type="ECO:0000313" key="2">
    <source>
        <dbReference type="Proteomes" id="UP000694941"/>
    </source>
</evidence>
<dbReference type="Proteomes" id="UP000694941">
    <property type="component" value="Unplaced"/>
</dbReference>
<keyword evidence="1" id="KW-1133">Transmembrane helix</keyword>
<proteinExistence type="predicted"/>
<keyword evidence="1" id="KW-0812">Transmembrane</keyword>